<keyword evidence="9" id="KW-1185">Reference proteome</keyword>
<comment type="cofactor">
    <cofactor evidence="1">
        <name>Mg(2+)</name>
        <dbReference type="ChEBI" id="CHEBI:18420"/>
    </cofactor>
</comment>
<dbReference type="Pfam" id="PF00348">
    <property type="entry name" value="polyprenyl_synt"/>
    <property type="match status" value="1"/>
</dbReference>
<dbReference type="Gene3D" id="1.10.600.10">
    <property type="entry name" value="Farnesyl Diphosphate Synthase"/>
    <property type="match status" value="1"/>
</dbReference>
<organism evidence="8 9">
    <name type="scientific">Wenzhouxiangella limi</name>
    <dbReference type="NCBI Taxonomy" id="2707351"/>
    <lineage>
        <taxon>Bacteria</taxon>
        <taxon>Pseudomonadati</taxon>
        <taxon>Pseudomonadota</taxon>
        <taxon>Gammaproteobacteria</taxon>
        <taxon>Chromatiales</taxon>
        <taxon>Wenzhouxiangellaceae</taxon>
        <taxon>Wenzhouxiangella</taxon>
    </lineage>
</organism>
<dbReference type="CDD" id="cd00685">
    <property type="entry name" value="Trans_IPPS_HT"/>
    <property type="match status" value="1"/>
</dbReference>
<evidence type="ECO:0000256" key="7">
    <source>
        <dbReference type="RuleBase" id="RU004466"/>
    </source>
</evidence>
<evidence type="ECO:0000313" key="9">
    <source>
        <dbReference type="Proteomes" id="UP000484885"/>
    </source>
</evidence>
<dbReference type="AlphaFoldDB" id="A0A845UTT2"/>
<accession>A0A845UTT2</accession>
<sequence>MRYALLNGGKRLRPQLVYASAEALGLAPQRLDAAACAVELIHCYSLVHDDLPAMDDDDLRRGRPTTHLAFDEATAILAGDALQALAFEALASEPGLNHPLPAAAAMIAELASACGAAGMAGGQAQDMALERQQPDRDTLETMFQLKTGALIRAAVMMPTALVPSLPGTQVDDLREFAELIGLAFQIRDDLLDVEGQTEVIGKTAGADEAHGKATWPGLFGVEAAYCRIAELDDRARAALNRFEGNSEALHWLADRLVHRQS</sequence>
<comment type="similarity">
    <text evidence="2 7">Belongs to the FPP/GGPP synthase family.</text>
</comment>
<protein>
    <submittedName>
        <fullName evidence="8">Polyprenyl synthetase family protein</fullName>
    </submittedName>
</protein>
<dbReference type="GO" id="GO:0046872">
    <property type="term" value="F:metal ion binding"/>
    <property type="evidence" value="ECO:0007669"/>
    <property type="project" value="UniProtKB-KW"/>
</dbReference>
<evidence type="ECO:0000313" key="8">
    <source>
        <dbReference type="EMBL" id="NDY94917.1"/>
    </source>
</evidence>
<dbReference type="Proteomes" id="UP000484885">
    <property type="component" value="Unassembled WGS sequence"/>
</dbReference>
<dbReference type="PROSITE" id="PS00723">
    <property type="entry name" value="POLYPRENYL_SYNTHASE_1"/>
    <property type="match status" value="1"/>
</dbReference>
<gene>
    <name evidence="8" type="ORF">G3I74_04155</name>
</gene>
<dbReference type="EMBL" id="JAAGSC010000034">
    <property type="protein sequence ID" value="NDY94917.1"/>
    <property type="molecule type" value="Genomic_DNA"/>
</dbReference>
<dbReference type="InterPro" id="IPR000092">
    <property type="entry name" value="Polyprenyl_synt"/>
</dbReference>
<evidence type="ECO:0000256" key="2">
    <source>
        <dbReference type="ARBA" id="ARBA00006706"/>
    </source>
</evidence>
<dbReference type="GO" id="GO:0004659">
    <property type="term" value="F:prenyltransferase activity"/>
    <property type="evidence" value="ECO:0007669"/>
    <property type="project" value="InterPro"/>
</dbReference>
<name>A0A845UTT2_9GAMM</name>
<dbReference type="InterPro" id="IPR008949">
    <property type="entry name" value="Isoprenoid_synthase_dom_sf"/>
</dbReference>
<evidence type="ECO:0000256" key="3">
    <source>
        <dbReference type="ARBA" id="ARBA00022679"/>
    </source>
</evidence>
<keyword evidence="4" id="KW-0479">Metal-binding</keyword>
<dbReference type="PROSITE" id="PS00444">
    <property type="entry name" value="POLYPRENYL_SYNTHASE_2"/>
    <property type="match status" value="1"/>
</dbReference>
<evidence type="ECO:0000256" key="6">
    <source>
        <dbReference type="ARBA" id="ARBA00023229"/>
    </source>
</evidence>
<evidence type="ECO:0000256" key="4">
    <source>
        <dbReference type="ARBA" id="ARBA00022723"/>
    </source>
</evidence>
<dbReference type="PANTHER" id="PTHR43281:SF1">
    <property type="entry name" value="FARNESYL DIPHOSPHATE SYNTHASE"/>
    <property type="match status" value="1"/>
</dbReference>
<proteinExistence type="inferred from homology"/>
<dbReference type="SUPFAM" id="SSF48576">
    <property type="entry name" value="Terpenoid synthases"/>
    <property type="match status" value="1"/>
</dbReference>
<evidence type="ECO:0000256" key="5">
    <source>
        <dbReference type="ARBA" id="ARBA00022842"/>
    </source>
</evidence>
<comment type="caution">
    <text evidence="8">The sequence shown here is derived from an EMBL/GenBank/DDBJ whole genome shotgun (WGS) entry which is preliminary data.</text>
</comment>
<keyword evidence="6" id="KW-0414">Isoprene biosynthesis</keyword>
<dbReference type="GO" id="GO:0016114">
    <property type="term" value="P:terpenoid biosynthetic process"/>
    <property type="evidence" value="ECO:0007669"/>
    <property type="project" value="UniProtKB-ARBA"/>
</dbReference>
<dbReference type="NCBIfam" id="NF045485">
    <property type="entry name" value="FPPsyn"/>
    <property type="match status" value="1"/>
</dbReference>
<keyword evidence="3 7" id="KW-0808">Transferase</keyword>
<reference evidence="8 9" key="1">
    <citation type="submission" date="2020-02" db="EMBL/GenBank/DDBJ databases">
        <authorList>
            <person name="Zhang X.-Y."/>
        </authorList>
    </citation>
    <scope>NUCLEOTIDE SEQUENCE [LARGE SCALE GENOMIC DNA]</scope>
    <source>
        <strain evidence="8 9">C33</strain>
    </source>
</reference>
<keyword evidence="5" id="KW-0460">Magnesium</keyword>
<dbReference type="GO" id="GO:0005737">
    <property type="term" value="C:cytoplasm"/>
    <property type="evidence" value="ECO:0007669"/>
    <property type="project" value="UniProtKB-ARBA"/>
</dbReference>
<dbReference type="GO" id="GO:0008654">
    <property type="term" value="P:phospholipid biosynthetic process"/>
    <property type="evidence" value="ECO:0007669"/>
    <property type="project" value="UniProtKB-ARBA"/>
</dbReference>
<dbReference type="SFLD" id="SFLDS00005">
    <property type="entry name" value="Isoprenoid_Synthase_Type_I"/>
    <property type="match status" value="1"/>
</dbReference>
<dbReference type="InterPro" id="IPR053378">
    <property type="entry name" value="Prenyl_diphosphate_synthase"/>
</dbReference>
<dbReference type="PANTHER" id="PTHR43281">
    <property type="entry name" value="FARNESYL DIPHOSPHATE SYNTHASE"/>
    <property type="match status" value="1"/>
</dbReference>
<evidence type="ECO:0000256" key="1">
    <source>
        <dbReference type="ARBA" id="ARBA00001946"/>
    </source>
</evidence>
<dbReference type="FunFam" id="1.10.600.10:FF:000001">
    <property type="entry name" value="Geranylgeranyl diphosphate synthase"/>
    <property type="match status" value="1"/>
</dbReference>
<dbReference type="SFLD" id="SFLDG01017">
    <property type="entry name" value="Polyprenyl_Transferase_Like"/>
    <property type="match status" value="1"/>
</dbReference>
<dbReference type="InterPro" id="IPR033749">
    <property type="entry name" value="Polyprenyl_synt_CS"/>
</dbReference>